<sequence>MSSVLGTLAAETPPFPWGDTPEAEYYASKKLAHHSEFIKSPRGVSLFTQSWVPTAQPPKALILMVHGYGNDSSWVFQRTAILFTEMGYAAFAMDLYGHGLSEGLLGYIPSADDIVGDCAYWFKMVKGRDEFQGLPCFLYGESLGGALCLLLHFEDPSGYDGAILMAPMCKISEKMVPPWPVEATLRFLARWAPTLPIVPTTDLVDKSVKDPAKRLLAKNNPRRYAGKPRLGTVIELLRVTASLEKRLKDVSLPFIVLHGDADVVTEPAVSSFLYETAKSEDKTIRIYEGMLHSLIQGEPDENVAMILEDISSWLKQRVEQHDPSTGALS</sequence>
<accession>A0A8T0G381</accession>
<dbReference type="InterPro" id="IPR051044">
    <property type="entry name" value="MAG_DAG_Lipase"/>
</dbReference>
<evidence type="ECO:0000259" key="1">
    <source>
        <dbReference type="Pfam" id="PF12146"/>
    </source>
</evidence>
<evidence type="ECO:0000313" key="2">
    <source>
        <dbReference type="EMBL" id="KAG0553371.1"/>
    </source>
</evidence>
<dbReference type="SUPFAM" id="SSF53474">
    <property type="entry name" value="alpha/beta-Hydrolases"/>
    <property type="match status" value="1"/>
</dbReference>
<keyword evidence="3" id="KW-1185">Reference proteome</keyword>
<dbReference type="EMBL" id="CM026433">
    <property type="protein sequence ID" value="KAG0553371.1"/>
    <property type="molecule type" value="Genomic_DNA"/>
</dbReference>
<reference evidence="2" key="1">
    <citation type="submission" date="2020-06" db="EMBL/GenBank/DDBJ databases">
        <title>WGS assembly of Ceratodon purpureus strain R40.</title>
        <authorList>
            <person name="Carey S.B."/>
            <person name="Jenkins J."/>
            <person name="Shu S."/>
            <person name="Lovell J.T."/>
            <person name="Sreedasyam A."/>
            <person name="Maumus F."/>
            <person name="Tiley G.P."/>
            <person name="Fernandez-Pozo N."/>
            <person name="Barry K."/>
            <person name="Chen C."/>
            <person name="Wang M."/>
            <person name="Lipzen A."/>
            <person name="Daum C."/>
            <person name="Saski C.A."/>
            <person name="Payton A.C."/>
            <person name="Mcbreen J.C."/>
            <person name="Conrad R.E."/>
            <person name="Kollar L.M."/>
            <person name="Olsson S."/>
            <person name="Huttunen S."/>
            <person name="Landis J.B."/>
            <person name="Wickett N.J."/>
            <person name="Johnson M.G."/>
            <person name="Rensing S.A."/>
            <person name="Grimwood J."/>
            <person name="Schmutz J."/>
            <person name="Mcdaniel S.F."/>
        </authorList>
    </citation>
    <scope>NUCLEOTIDE SEQUENCE</scope>
    <source>
        <strain evidence="2">R40</strain>
    </source>
</reference>
<evidence type="ECO:0000313" key="3">
    <source>
        <dbReference type="Proteomes" id="UP000822688"/>
    </source>
</evidence>
<dbReference type="EMBL" id="CM026433">
    <property type="protein sequence ID" value="KAG0553370.1"/>
    <property type="molecule type" value="Genomic_DNA"/>
</dbReference>
<dbReference type="InterPro" id="IPR029058">
    <property type="entry name" value="AB_hydrolase_fold"/>
</dbReference>
<dbReference type="Gene3D" id="3.40.50.1820">
    <property type="entry name" value="alpha/beta hydrolase"/>
    <property type="match status" value="1"/>
</dbReference>
<dbReference type="PANTHER" id="PTHR11614">
    <property type="entry name" value="PHOSPHOLIPASE-RELATED"/>
    <property type="match status" value="1"/>
</dbReference>
<feature type="domain" description="Serine aminopeptidase S33" evidence="1">
    <location>
        <begin position="56"/>
        <end position="299"/>
    </location>
</feature>
<organism evidence="2 3">
    <name type="scientific">Ceratodon purpureus</name>
    <name type="common">Fire moss</name>
    <name type="synonym">Dicranum purpureum</name>
    <dbReference type="NCBI Taxonomy" id="3225"/>
    <lineage>
        <taxon>Eukaryota</taxon>
        <taxon>Viridiplantae</taxon>
        <taxon>Streptophyta</taxon>
        <taxon>Embryophyta</taxon>
        <taxon>Bryophyta</taxon>
        <taxon>Bryophytina</taxon>
        <taxon>Bryopsida</taxon>
        <taxon>Dicranidae</taxon>
        <taxon>Pseudoditrichales</taxon>
        <taxon>Ditrichaceae</taxon>
        <taxon>Ceratodon</taxon>
    </lineage>
</organism>
<proteinExistence type="predicted"/>
<dbReference type="Proteomes" id="UP000822688">
    <property type="component" value="Chromosome 12"/>
</dbReference>
<name>A0A8T0G381_CERPU</name>
<comment type="caution">
    <text evidence="2">The sequence shown here is derived from an EMBL/GenBank/DDBJ whole genome shotgun (WGS) entry which is preliminary data.</text>
</comment>
<protein>
    <recommendedName>
        <fullName evidence="1">Serine aminopeptidase S33 domain-containing protein</fullName>
    </recommendedName>
</protein>
<dbReference type="Pfam" id="PF12146">
    <property type="entry name" value="Hydrolase_4"/>
    <property type="match status" value="1"/>
</dbReference>
<dbReference type="InterPro" id="IPR022742">
    <property type="entry name" value="Hydrolase_4"/>
</dbReference>
<dbReference type="AlphaFoldDB" id="A0A8T0G381"/>
<gene>
    <name evidence="2" type="ORF">KC19_12G006100</name>
</gene>